<keyword evidence="2" id="KW-1185">Reference proteome</keyword>
<comment type="caution">
    <text evidence="1">The sequence shown here is derived from an EMBL/GenBank/DDBJ whole genome shotgun (WGS) entry which is preliminary data.</text>
</comment>
<evidence type="ECO:0000313" key="2">
    <source>
        <dbReference type="Proteomes" id="UP000659124"/>
    </source>
</evidence>
<dbReference type="Proteomes" id="UP000659124">
    <property type="component" value="Unassembled WGS sequence"/>
</dbReference>
<name>A0ABR7TRY7_9BACT</name>
<protein>
    <submittedName>
        <fullName evidence="1">Uncharacterized protein</fullName>
    </submittedName>
</protein>
<dbReference type="EMBL" id="JACVFC010000003">
    <property type="protein sequence ID" value="MBC9932763.1"/>
    <property type="molecule type" value="Genomic_DNA"/>
</dbReference>
<evidence type="ECO:0000313" key="1">
    <source>
        <dbReference type="EMBL" id="MBC9932763.1"/>
    </source>
</evidence>
<reference evidence="1 2" key="1">
    <citation type="submission" date="2020-09" db="EMBL/GenBank/DDBJ databases">
        <title>Genome sequences of type strains of Chitinophaga qingshengii and Chitinophaga varians.</title>
        <authorList>
            <person name="Kittiwongwattana C."/>
        </authorList>
    </citation>
    <scope>NUCLEOTIDE SEQUENCE [LARGE SCALE GENOMIC DNA]</scope>
    <source>
        <strain evidence="1 2">JCM 30026</strain>
    </source>
</reference>
<organism evidence="1 2">
    <name type="scientific">Chitinophaga qingshengii</name>
    <dbReference type="NCBI Taxonomy" id="1569794"/>
    <lineage>
        <taxon>Bacteria</taxon>
        <taxon>Pseudomonadati</taxon>
        <taxon>Bacteroidota</taxon>
        <taxon>Chitinophagia</taxon>
        <taxon>Chitinophagales</taxon>
        <taxon>Chitinophagaceae</taxon>
        <taxon>Chitinophaga</taxon>
    </lineage>
</organism>
<accession>A0ABR7TRY7</accession>
<proteinExistence type="predicted"/>
<dbReference type="RefSeq" id="WP_188089899.1">
    <property type="nucleotide sequence ID" value="NZ_JACVFC010000003.1"/>
</dbReference>
<gene>
    <name evidence="1" type="ORF">ICL07_20420</name>
</gene>
<sequence length="229" mass="26014">MSLFDIFKKNNPVSYQEIITQYQEFFEANKSLPLGYYGLIPYGEDTKSPFHVAPYDRALPVDFPFEAAFVWDELNDEQLIEEKMGVVQCGSIPIAREGCGIYWILITTGKHAGEVWLVTESGLTPIQEKMDLQTWKENQLKSNNTFWYPAVANWGPIQNAFFLTHAAKQMAAREVEVFGVSSSMCQSCLDYLSKCAVKYQKEYFVTDPEGTRIFGTDGNIETIGHDQSL</sequence>